<dbReference type="InterPro" id="IPR016102">
    <property type="entry name" value="Succinyl-CoA_synth-like"/>
</dbReference>
<evidence type="ECO:0000256" key="10">
    <source>
        <dbReference type="ARBA" id="ARBA00023098"/>
    </source>
</evidence>
<sequence>MARKKIREYDSKRLLKEHLKRLAGIDLQIRSAQVTQATDFTELTNKEPWLSSTKLVVKPDMLFGKRGKSGLVALNLDLAQVAAFVKERLGVEVEMGGCKAPITTFIVEPFVPHDQEYYLSIMSERLGCTISFSECGGIEIEENWDKVKTIFLPTEKLMNLEACAPLIATLPLEVRGKIGDFIMVFFCISSFLEMNPFTLVNGEPYPLDMRGELDDTAAFKNFKKWGDIEFPLPFGRVLSPTESFIHSLDEKVGDLGYASELSTSNERGGFALILMAARELFLGGIANFTDVAATFNGIIRALKEKESKLKAARMHLYVRRGGPNYQTGLARMRALGEELGVPIEVYGPEATMTGICKQAIDCIMSAA</sequence>
<evidence type="ECO:0000256" key="3">
    <source>
        <dbReference type="ARBA" id="ARBA00011412"/>
    </source>
</evidence>
<reference evidence="16" key="1">
    <citation type="submission" date="2020-06" db="EMBL/GenBank/DDBJ databases">
        <authorList>
            <person name="Li T."/>
            <person name="Hu X."/>
            <person name="Zhang T."/>
            <person name="Song X."/>
            <person name="Zhang H."/>
            <person name="Dai N."/>
            <person name="Sheng W."/>
            <person name="Hou X."/>
            <person name="Wei L."/>
        </authorList>
    </citation>
    <scope>NUCLEOTIDE SEQUENCE</scope>
    <source>
        <strain evidence="16">G02</strain>
        <tissue evidence="16">Leaf</tissue>
    </source>
</reference>
<dbReference type="GO" id="GO:0006085">
    <property type="term" value="P:acetyl-CoA biosynthetic process"/>
    <property type="evidence" value="ECO:0007669"/>
    <property type="project" value="UniProtKB-ARBA"/>
</dbReference>
<evidence type="ECO:0000256" key="7">
    <source>
        <dbReference type="ARBA" id="ARBA00022679"/>
    </source>
</evidence>
<gene>
    <name evidence="16" type="ORF">Sradi_2613400</name>
</gene>
<reference evidence="16" key="2">
    <citation type="journal article" date="2024" name="Plant">
        <title>Genomic evolution and insights into agronomic trait innovations of Sesamum species.</title>
        <authorList>
            <person name="Miao H."/>
            <person name="Wang L."/>
            <person name="Qu L."/>
            <person name="Liu H."/>
            <person name="Sun Y."/>
            <person name="Le M."/>
            <person name="Wang Q."/>
            <person name="Wei S."/>
            <person name="Zheng Y."/>
            <person name="Lin W."/>
            <person name="Duan Y."/>
            <person name="Cao H."/>
            <person name="Xiong S."/>
            <person name="Wang X."/>
            <person name="Wei L."/>
            <person name="Li C."/>
            <person name="Ma Q."/>
            <person name="Ju M."/>
            <person name="Zhao R."/>
            <person name="Li G."/>
            <person name="Mu C."/>
            <person name="Tian Q."/>
            <person name="Mei H."/>
            <person name="Zhang T."/>
            <person name="Gao T."/>
            <person name="Zhang H."/>
        </authorList>
    </citation>
    <scope>NUCLEOTIDE SEQUENCE</scope>
    <source>
        <strain evidence="16">G02</strain>
    </source>
</reference>
<evidence type="ECO:0000313" key="16">
    <source>
        <dbReference type="EMBL" id="KAL0387316.1"/>
    </source>
</evidence>
<accession>A0AAW2S6E9</accession>
<evidence type="ECO:0000256" key="5">
    <source>
        <dbReference type="ARBA" id="ARBA00022490"/>
    </source>
</evidence>
<keyword evidence="5" id="KW-0963">Cytoplasm</keyword>
<dbReference type="Pfam" id="PF16114">
    <property type="entry name" value="Citrate_bind"/>
    <property type="match status" value="1"/>
</dbReference>
<feature type="domain" description="ATP-citrate synthase ATP-grasp" evidence="15">
    <location>
        <begin position="2"/>
        <end position="225"/>
    </location>
</feature>
<dbReference type="GO" id="GO:0005524">
    <property type="term" value="F:ATP binding"/>
    <property type="evidence" value="ECO:0007669"/>
    <property type="project" value="UniProtKB-KW"/>
</dbReference>
<comment type="catalytic activity">
    <reaction evidence="12">
        <text>oxaloacetate + acetyl-CoA + ADP + phosphate = citrate + ATP + CoA</text>
        <dbReference type="Rhea" id="RHEA:21160"/>
        <dbReference type="ChEBI" id="CHEBI:16452"/>
        <dbReference type="ChEBI" id="CHEBI:16947"/>
        <dbReference type="ChEBI" id="CHEBI:30616"/>
        <dbReference type="ChEBI" id="CHEBI:43474"/>
        <dbReference type="ChEBI" id="CHEBI:57287"/>
        <dbReference type="ChEBI" id="CHEBI:57288"/>
        <dbReference type="ChEBI" id="CHEBI:456216"/>
        <dbReference type="EC" id="2.3.3.8"/>
    </reaction>
</comment>
<keyword evidence="7" id="KW-0808">Transferase</keyword>
<evidence type="ECO:0000256" key="12">
    <source>
        <dbReference type="ARBA" id="ARBA00047593"/>
    </source>
</evidence>
<evidence type="ECO:0000256" key="9">
    <source>
        <dbReference type="ARBA" id="ARBA00022840"/>
    </source>
</evidence>
<dbReference type="FunFam" id="3.30.470.110:FF:000002">
    <property type="entry name" value="ATP-citrate synthase alpha chain protein"/>
    <property type="match status" value="1"/>
</dbReference>
<keyword evidence="6" id="KW-0444">Lipid biosynthesis</keyword>
<evidence type="ECO:0000256" key="6">
    <source>
        <dbReference type="ARBA" id="ARBA00022516"/>
    </source>
</evidence>
<comment type="caution">
    <text evidence="16">The sequence shown here is derived from an EMBL/GenBank/DDBJ whole genome shotgun (WGS) entry which is preliminary data.</text>
</comment>
<keyword evidence="11" id="KW-0012">Acyltransferase</keyword>
<feature type="domain" description="ATP-citrate synthase citrate-binding" evidence="14">
    <location>
        <begin position="278"/>
        <end position="361"/>
    </location>
</feature>
<dbReference type="GO" id="GO:0005829">
    <property type="term" value="C:cytosol"/>
    <property type="evidence" value="ECO:0007669"/>
    <property type="project" value="UniProtKB-SubCell"/>
</dbReference>
<protein>
    <recommendedName>
        <fullName evidence="4">ATP citrate synthase</fullName>
        <ecNumber evidence="4">2.3.3.8</ecNumber>
    </recommendedName>
</protein>
<dbReference type="Gene3D" id="3.40.50.261">
    <property type="entry name" value="Succinyl-CoA synthetase domains"/>
    <property type="match status" value="1"/>
</dbReference>
<dbReference type="Gene3D" id="3.30.470.110">
    <property type="match status" value="1"/>
</dbReference>
<keyword evidence="10" id="KW-0443">Lipid metabolism</keyword>
<dbReference type="InterPro" id="IPR032263">
    <property type="entry name" value="Citrate-bd"/>
</dbReference>
<evidence type="ECO:0000256" key="8">
    <source>
        <dbReference type="ARBA" id="ARBA00022741"/>
    </source>
</evidence>
<dbReference type="FunFam" id="3.40.50.261:FF:000008">
    <property type="entry name" value="ATP-citrate synthase alpha chain protein"/>
    <property type="match status" value="1"/>
</dbReference>
<comment type="subunit">
    <text evidence="3">Heterooctamer of 4 alpha and 4 beta chains.</text>
</comment>
<dbReference type="EMBL" id="JACGWJ010000011">
    <property type="protein sequence ID" value="KAL0387316.1"/>
    <property type="molecule type" value="Genomic_DNA"/>
</dbReference>
<comment type="similarity">
    <text evidence="2">Belongs to the succinate/malate CoA ligase beta subunit family.</text>
</comment>
<proteinExistence type="inferred from homology"/>
<dbReference type="SUPFAM" id="SSF56059">
    <property type="entry name" value="Glutathione synthetase ATP-binding domain-like"/>
    <property type="match status" value="1"/>
</dbReference>
<dbReference type="GO" id="GO:0006629">
    <property type="term" value="P:lipid metabolic process"/>
    <property type="evidence" value="ECO:0007669"/>
    <property type="project" value="UniProtKB-KW"/>
</dbReference>
<evidence type="ECO:0000256" key="1">
    <source>
        <dbReference type="ARBA" id="ARBA00004514"/>
    </source>
</evidence>
<name>A0AAW2S6E9_SESRA</name>
<dbReference type="EC" id="2.3.3.8" evidence="4"/>
<dbReference type="InterPro" id="IPR056749">
    <property type="entry name" value="Citrate_synth_N"/>
</dbReference>
<dbReference type="Pfam" id="PF24948">
    <property type="entry name" value="Citrate_synth_N"/>
    <property type="match status" value="1"/>
</dbReference>
<evidence type="ECO:0000256" key="2">
    <source>
        <dbReference type="ARBA" id="ARBA00009182"/>
    </source>
</evidence>
<comment type="function">
    <text evidence="13">ATP citrate-lyase is the primary enzyme responsible for the synthesis of cytosolic acetyl-CoA, used for the elongation of fatty acids and biosynthesis of isoprenoids, flavonoids and malonated derivatives. May supply substrate to the cytosolic acetyl-CoA carboxylase, which generates the malonyl-CoA used for the synthesis of a multitude of compounds, including very long chain fatty acids and flavonoids. Required for normal growth and development and elongation of C18 fatty acids to C20 to C24 fatty acids in seeds. In contrast to all known animal ACL enzymes having a homomeric structure, plant ACLs are composed of alpha and beta chains.</text>
</comment>
<evidence type="ECO:0000256" key="13">
    <source>
        <dbReference type="ARBA" id="ARBA00053605"/>
    </source>
</evidence>
<dbReference type="AlphaFoldDB" id="A0AAW2S6E9"/>
<organism evidence="16">
    <name type="scientific">Sesamum radiatum</name>
    <name type="common">Black benniseed</name>
    <dbReference type="NCBI Taxonomy" id="300843"/>
    <lineage>
        <taxon>Eukaryota</taxon>
        <taxon>Viridiplantae</taxon>
        <taxon>Streptophyta</taxon>
        <taxon>Embryophyta</taxon>
        <taxon>Tracheophyta</taxon>
        <taxon>Spermatophyta</taxon>
        <taxon>Magnoliopsida</taxon>
        <taxon>eudicotyledons</taxon>
        <taxon>Gunneridae</taxon>
        <taxon>Pentapetalae</taxon>
        <taxon>asterids</taxon>
        <taxon>lamiids</taxon>
        <taxon>Lamiales</taxon>
        <taxon>Pedaliaceae</taxon>
        <taxon>Sesamum</taxon>
    </lineage>
</organism>
<evidence type="ECO:0000256" key="11">
    <source>
        <dbReference type="ARBA" id="ARBA00023315"/>
    </source>
</evidence>
<evidence type="ECO:0000259" key="14">
    <source>
        <dbReference type="Pfam" id="PF16114"/>
    </source>
</evidence>
<evidence type="ECO:0000259" key="15">
    <source>
        <dbReference type="Pfam" id="PF24948"/>
    </source>
</evidence>
<keyword evidence="9" id="KW-0067">ATP-binding</keyword>
<keyword evidence="8" id="KW-0547">Nucleotide-binding</keyword>
<dbReference type="GO" id="GO:0003878">
    <property type="term" value="F:ATP citrate synthase activity"/>
    <property type="evidence" value="ECO:0007669"/>
    <property type="project" value="UniProtKB-EC"/>
</dbReference>
<evidence type="ECO:0000256" key="4">
    <source>
        <dbReference type="ARBA" id="ARBA00012639"/>
    </source>
</evidence>
<comment type="subcellular location">
    <subcellularLocation>
        <location evidence="1">Cytoplasm</location>
        <location evidence="1">Cytosol</location>
    </subcellularLocation>
</comment>